<dbReference type="PANTHER" id="PTHR34856">
    <property type="entry name" value="PROTEIN NRFD"/>
    <property type="match status" value="1"/>
</dbReference>
<dbReference type="Proteomes" id="UP000294614">
    <property type="component" value="Unassembled WGS sequence"/>
</dbReference>
<gene>
    <name evidence="8" type="ORF">C8D98_0475</name>
</gene>
<reference evidence="8 9" key="1">
    <citation type="submission" date="2019-03" db="EMBL/GenBank/DDBJ databases">
        <title>Genomic Encyclopedia of Type Strains, Phase IV (KMG-IV): sequencing the most valuable type-strain genomes for metagenomic binning, comparative biology and taxonomic classification.</title>
        <authorList>
            <person name="Goeker M."/>
        </authorList>
    </citation>
    <scope>NUCLEOTIDE SEQUENCE [LARGE SCALE GENOMIC DNA]</scope>
    <source>
        <strain evidence="8 9">DSM 24984</strain>
    </source>
</reference>
<evidence type="ECO:0000256" key="5">
    <source>
        <dbReference type="ARBA" id="ARBA00022989"/>
    </source>
</evidence>
<feature type="transmembrane region" description="Helical" evidence="7">
    <location>
        <begin position="85"/>
        <end position="106"/>
    </location>
</feature>
<protein>
    <submittedName>
        <fullName evidence="8">Formate-dependent nitrite reductase membrane component NrfD</fullName>
    </submittedName>
</protein>
<dbReference type="InterPro" id="IPR052049">
    <property type="entry name" value="Electron_transfer_protein"/>
</dbReference>
<feature type="transmembrane region" description="Helical" evidence="7">
    <location>
        <begin position="276"/>
        <end position="299"/>
    </location>
</feature>
<feature type="transmembrane region" description="Helical" evidence="7">
    <location>
        <begin position="136"/>
        <end position="159"/>
    </location>
</feature>
<dbReference type="AlphaFoldDB" id="A0A4R1KCT3"/>
<name>A0A4R1KCT3_9BACT</name>
<dbReference type="OrthoDB" id="9778963at2"/>
<feature type="transmembrane region" description="Helical" evidence="7">
    <location>
        <begin position="165"/>
        <end position="185"/>
    </location>
</feature>
<feature type="transmembrane region" description="Helical" evidence="7">
    <location>
        <begin position="205"/>
        <end position="223"/>
    </location>
</feature>
<feature type="transmembrane region" description="Helical" evidence="7">
    <location>
        <begin position="243"/>
        <end position="264"/>
    </location>
</feature>
<keyword evidence="6 7" id="KW-0472">Membrane</keyword>
<comment type="similarity">
    <text evidence="2">Belongs to the NrfD family.</text>
</comment>
<dbReference type="Gene3D" id="1.20.1630.10">
    <property type="entry name" value="Formate dehydrogenase/DMSO reductase domain"/>
    <property type="match status" value="1"/>
</dbReference>
<evidence type="ECO:0000256" key="6">
    <source>
        <dbReference type="ARBA" id="ARBA00023136"/>
    </source>
</evidence>
<keyword evidence="3" id="KW-1003">Cell membrane</keyword>
<dbReference type="EMBL" id="SMGG01000003">
    <property type="protein sequence ID" value="TCK61967.1"/>
    <property type="molecule type" value="Genomic_DNA"/>
</dbReference>
<evidence type="ECO:0000256" key="1">
    <source>
        <dbReference type="ARBA" id="ARBA00004651"/>
    </source>
</evidence>
<evidence type="ECO:0000256" key="7">
    <source>
        <dbReference type="SAM" id="Phobius"/>
    </source>
</evidence>
<evidence type="ECO:0000313" key="8">
    <source>
        <dbReference type="EMBL" id="TCK61967.1"/>
    </source>
</evidence>
<evidence type="ECO:0000256" key="3">
    <source>
        <dbReference type="ARBA" id="ARBA00022475"/>
    </source>
</evidence>
<keyword evidence="9" id="KW-1185">Reference proteome</keyword>
<organism evidence="8 9">
    <name type="scientific">Seleniivibrio woodruffii</name>
    <dbReference type="NCBI Taxonomy" id="1078050"/>
    <lineage>
        <taxon>Bacteria</taxon>
        <taxon>Pseudomonadati</taxon>
        <taxon>Deferribacterota</taxon>
        <taxon>Deferribacteres</taxon>
        <taxon>Deferribacterales</taxon>
        <taxon>Geovibrionaceae</taxon>
        <taxon>Seleniivibrio</taxon>
    </lineage>
</organism>
<evidence type="ECO:0000256" key="4">
    <source>
        <dbReference type="ARBA" id="ARBA00022692"/>
    </source>
</evidence>
<evidence type="ECO:0000256" key="2">
    <source>
        <dbReference type="ARBA" id="ARBA00008929"/>
    </source>
</evidence>
<dbReference type="InterPro" id="IPR005614">
    <property type="entry name" value="NrfD-like"/>
</dbReference>
<proteinExistence type="inferred from homology"/>
<dbReference type="GO" id="GO:0005886">
    <property type="term" value="C:plasma membrane"/>
    <property type="evidence" value="ECO:0007669"/>
    <property type="project" value="UniProtKB-SubCell"/>
</dbReference>
<dbReference type="PANTHER" id="PTHR34856:SF2">
    <property type="entry name" value="PROTEIN NRFD"/>
    <property type="match status" value="1"/>
</dbReference>
<comment type="subcellular location">
    <subcellularLocation>
        <location evidence="1">Cell membrane</location>
        <topology evidence="1">Multi-pass membrane protein</topology>
    </subcellularLocation>
</comment>
<keyword evidence="4 7" id="KW-0812">Transmembrane</keyword>
<dbReference type="RefSeq" id="WP_132871665.1">
    <property type="nucleotide sequence ID" value="NZ_SMGG01000003.1"/>
</dbReference>
<keyword evidence="5 7" id="KW-1133">Transmembrane helix</keyword>
<sequence length="309" mass="34432">MVFQEAFEWYIAVYLFLAGVGAGAIVAAVLADMYDREKYLSFIKAASVIGMPLVSIGIFFLYIDLGQGMWKPWLLLLLFVNPTSAISWGTGILTLFTIFSMLYAVYNLGLSRYFRFAGGWLPRLLDGMGGSGWMRWMLVITGICTAGYTAVLLGVLRAIPFWHQTALPILFIISATSTGISGAMIVRELAFRTEDSMHKIETTHFYLIVLEILLLAGMFFIAMQGVPEMQFSAKSLLNGRFAIEFWVVLVFLGLLVPAVVFALGESGRLHLKGGKLIFFEALVLLGGYFLRFLIVHAGVYTQKFTDYIQ</sequence>
<evidence type="ECO:0000313" key="9">
    <source>
        <dbReference type="Proteomes" id="UP000294614"/>
    </source>
</evidence>
<accession>A0A4R1KCT3</accession>
<feature type="transmembrane region" description="Helical" evidence="7">
    <location>
        <begin position="42"/>
        <end position="65"/>
    </location>
</feature>
<dbReference type="Pfam" id="PF03916">
    <property type="entry name" value="NrfD"/>
    <property type="match status" value="1"/>
</dbReference>
<comment type="caution">
    <text evidence="8">The sequence shown here is derived from an EMBL/GenBank/DDBJ whole genome shotgun (WGS) entry which is preliminary data.</text>
</comment>
<feature type="transmembrane region" description="Helical" evidence="7">
    <location>
        <begin position="6"/>
        <end position="30"/>
    </location>
</feature>